<dbReference type="InterPro" id="IPR000531">
    <property type="entry name" value="Beta-barrel_TonB"/>
</dbReference>
<keyword evidence="4 14" id="KW-1134">Transmembrane beta strand</keyword>
<feature type="short sequence motif" description="TonB C-terminal box" evidence="15">
    <location>
        <begin position="823"/>
        <end position="840"/>
    </location>
</feature>
<dbReference type="PROSITE" id="PS01156">
    <property type="entry name" value="TONB_DEPENDENT_REC_2"/>
    <property type="match status" value="1"/>
</dbReference>
<keyword evidence="10 16" id="KW-0798">TonB box</keyword>
<dbReference type="PANTHER" id="PTHR32552:SF82">
    <property type="entry name" value="FCUA PROTEIN"/>
    <property type="match status" value="1"/>
</dbReference>
<dbReference type="GO" id="GO:0038023">
    <property type="term" value="F:signaling receptor activity"/>
    <property type="evidence" value="ECO:0007669"/>
    <property type="project" value="InterPro"/>
</dbReference>
<keyword evidence="11 14" id="KW-0472">Membrane</keyword>
<dbReference type="Gene3D" id="2.170.130.10">
    <property type="entry name" value="TonB-dependent receptor, plug domain"/>
    <property type="match status" value="1"/>
</dbReference>
<keyword evidence="5" id="KW-0410">Iron transport</keyword>
<proteinExistence type="inferred from homology"/>
<dbReference type="GO" id="GO:0009279">
    <property type="term" value="C:cell outer membrane"/>
    <property type="evidence" value="ECO:0007669"/>
    <property type="project" value="UniProtKB-SubCell"/>
</dbReference>
<evidence type="ECO:0000256" key="16">
    <source>
        <dbReference type="RuleBase" id="RU003357"/>
    </source>
</evidence>
<evidence type="ECO:0000256" key="3">
    <source>
        <dbReference type="ARBA" id="ARBA00022448"/>
    </source>
</evidence>
<evidence type="ECO:0000256" key="15">
    <source>
        <dbReference type="PROSITE-ProRule" id="PRU10144"/>
    </source>
</evidence>
<evidence type="ECO:0000256" key="7">
    <source>
        <dbReference type="ARBA" id="ARBA00022729"/>
    </source>
</evidence>
<dbReference type="CDD" id="cd01347">
    <property type="entry name" value="ligand_gated_channel"/>
    <property type="match status" value="1"/>
</dbReference>
<dbReference type="Proteomes" id="UP000183417">
    <property type="component" value="Unassembled WGS sequence"/>
</dbReference>
<reference evidence="18 19" key="1">
    <citation type="submission" date="2016-10" db="EMBL/GenBank/DDBJ databases">
        <authorList>
            <person name="de Groot N.N."/>
        </authorList>
    </citation>
    <scope>NUCLEOTIDE SEQUENCE [LARGE SCALE GENOMIC DNA]</scope>
    <source>
        <strain evidence="18 19">LMG 24775</strain>
    </source>
</reference>
<evidence type="ECO:0000256" key="9">
    <source>
        <dbReference type="ARBA" id="ARBA00023065"/>
    </source>
</evidence>
<evidence type="ECO:0000256" key="13">
    <source>
        <dbReference type="ARBA" id="ARBA00023237"/>
    </source>
</evidence>
<evidence type="ECO:0000256" key="6">
    <source>
        <dbReference type="ARBA" id="ARBA00022692"/>
    </source>
</evidence>
<dbReference type="GO" id="GO:0015891">
    <property type="term" value="P:siderophore transport"/>
    <property type="evidence" value="ECO:0007669"/>
    <property type="project" value="InterPro"/>
</dbReference>
<evidence type="ECO:0000256" key="4">
    <source>
        <dbReference type="ARBA" id="ARBA00022452"/>
    </source>
</evidence>
<sequence>MALRHPSRPAHNGASRALPHPAFACRHTAIAVHMLCMAGLALGGLAVAMPSALAQAAAQGAASGAASGAAPGEARRAFSIPAGPLGQALNAFAASAGVELTVDSSLLQGRSSAGLSGSYSVAEGFAELLRGQGLRALREANGSYTLGRDRNAAAPVDGGVLMPAVTVRAQAQQAPEAYAGGQVSTGGRMGLLGDKDFMETPFNTISYTEKFIADRQARDITDVISAADPTVFSTGMTGIISENYSIRGFSSSIGDVTFGGLFGVAPFYRASPEMFERVDVLKGPSALLNGMPPGGSVGGTVNLVPKRAGDETLTRLTTSFMSDAQLGAHIDLGRRFGERKQFGIRFNGVLRDGDGAVNHQEKETRLASLGLDWRGDRARLSADLYSSEDRTDGLNRGINLAAGLPVPRPPKADTLLNPSWAFYDTKDKGAMVRGELDLGDRVTAYAAVGTSKTRYRSTGAYLIQVFNTAGDYRTNLADLGFEMDKKSAEAGLKGKFNTAGVGHQWALNATYYTHTDKQFGRRNVLAQDWITNIYHPIWGPATSFNAPPISRTELRLTSIGVADTLSFAQDRVQLTLGLRRQQVLSDTFNVATGARTARYDEGATTPAAALLVKASERVSVYANYIEGLSQGATAPMTAANAGEVFAPYKSRQKELGLKLDLGDFAHTFSLYEIQRPNGYTDPVSNVFSFGGEQRNRGVEWGFFGNVATGVRLMGGIAYVQPKLTRTAGGVNQGKLAAGVPRLQGKLGVEWDLPAVQGLTLTANATKASRQYINADNSLSVPGRTVFDIGARYVTTAAGHPLTLRGSITNVANKAYWATPLWTSLGLGAPRTFMLSATVDF</sequence>
<name>A0A1H3U2J7_9BURK</name>
<feature type="domain" description="Secretin/TonB short N-terminal" evidence="17">
    <location>
        <begin position="98"/>
        <end position="149"/>
    </location>
</feature>
<dbReference type="Gene3D" id="2.40.170.20">
    <property type="entry name" value="TonB-dependent receptor, beta-barrel domain"/>
    <property type="match status" value="1"/>
</dbReference>
<keyword evidence="12" id="KW-0675">Receptor</keyword>
<evidence type="ECO:0000256" key="8">
    <source>
        <dbReference type="ARBA" id="ARBA00023004"/>
    </source>
</evidence>
<keyword evidence="6 14" id="KW-0812">Transmembrane</keyword>
<gene>
    <name evidence="18" type="ORF">SAMN05421547_13611</name>
</gene>
<dbReference type="GO" id="GO:0015344">
    <property type="term" value="F:siderophore uptake transmembrane transporter activity"/>
    <property type="evidence" value="ECO:0007669"/>
    <property type="project" value="TreeGrafter"/>
</dbReference>
<accession>A0A1H3U2J7</accession>
<dbReference type="SMART" id="SM00965">
    <property type="entry name" value="STN"/>
    <property type="match status" value="1"/>
</dbReference>
<evidence type="ECO:0000313" key="19">
    <source>
        <dbReference type="Proteomes" id="UP000183417"/>
    </source>
</evidence>
<keyword evidence="9" id="KW-0406">Ion transport</keyword>
<dbReference type="AlphaFoldDB" id="A0A1H3U2J7"/>
<keyword evidence="3 14" id="KW-0813">Transport</keyword>
<keyword evidence="7" id="KW-0732">Signal</keyword>
<evidence type="ECO:0000256" key="12">
    <source>
        <dbReference type="ARBA" id="ARBA00023170"/>
    </source>
</evidence>
<evidence type="ECO:0000256" key="14">
    <source>
        <dbReference type="PROSITE-ProRule" id="PRU01360"/>
    </source>
</evidence>
<keyword evidence="13 14" id="KW-0998">Cell outer membrane</keyword>
<dbReference type="Pfam" id="PF07715">
    <property type="entry name" value="Plug"/>
    <property type="match status" value="1"/>
</dbReference>
<dbReference type="Pfam" id="PF00593">
    <property type="entry name" value="TonB_dep_Rec_b-barrel"/>
    <property type="match status" value="1"/>
</dbReference>
<evidence type="ECO:0000256" key="2">
    <source>
        <dbReference type="ARBA" id="ARBA00009810"/>
    </source>
</evidence>
<dbReference type="Gene3D" id="3.55.50.30">
    <property type="match status" value="1"/>
</dbReference>
<dbReference type="InterPro" id="IPR037066">
    <property type="entry name" value="Plug_dom_sf"/>
</dbReference>
<dbReference type="EMBL" id="FNPE01000036">
    <property type="protein sequence ID" value="SDZ56673.1"/>
    <property type="molecule type" value="Genomic_DNA"/>
</dbReference>
<dbReference type="InterPro" id="IPR039426">
    <property type="entry name" value="TonB-dep_rcpt-like"/>
</dbReference>
<dbReference type="GeneID" id="94693817"/>
<comment type="similarity">
    <text evidence="2 14 16">Belongs to the TonB-dependent receptor family.</text>
</comment>
<dbReference type="RefSeq" id="WP_074923834.1">
    <property type="nucleotide sequence ID" value="NZ_CP141274.1"/>
</dbReference>
<dbReference type="InterPro" id="IPR011662">
    <property type="entry name" value="Secretin/TonB_short_N"/>
</dbReference>
<evidence type="ECO:0000256" key="10">
    <source>
        <dbReference type="ARBA" id="ARBA00023077"/>
    </source>
</evidence>
<organism evidence="18 19">
    <name type="scientific">Delftia lacustris</name>
    <dbReference type="NCBI Taxonomy" id="558537"/>
    <lineage>
        <taxon>Bacteria</taxon>
        <taxon>Pseudomonadati</taxon>
        <taxon>Pseudomonadota</taxon>
        <taxon>Betaproteobacteria</taxon>
        <taxon>Burkholderiales</taxon>
        <taxon>Comamonadaceae</taxon>
        <taxon>Delftia</taxon>
    </lineage>
</organism>
<evidence type="ECO:0000313" key="18">
    <source>
        <dbReference type="EMBL" id="SDZ56673.1"/>
    </source>
</evidence>
<dbReference type="PANTHER" id="PTHR32552">
    <property type="entry name" value="FERRICHROME IRON RECEPTOR-RELATED"/>
    <property type="match status" value="1"/>
</dbReference>
<dbReference type="InterPro" id="IPR010105">
    <property type="entry name" value="TonB_sidphr_rcpt"/>
</dbReference>
<keyword evidence="8" id="KW-0408">Iron</keyword>
<dbReference type="PROSITE" id="PS52016">
    <property type="entry name" value="TONB_DEPENDENT_REC_3"/>
    <property type="match status" value="1"/>
</dbReference>
<evidence type="ECO:0000256" key="11">
    <source>
        <dbReference type="ARBA" id="ARBA00023136"/>
    </source>
</evidence>
<comment type="subcellular location">
    <subcellularLocation>
        <location evidence="1 14">Cell outer membrane</location>
        <topology evidence="1 14">Multi-pass membrane protein</topology>
    </subcellularLocation>
</comment>
<dbReference type="SUPFAM" id="SSF56935">
    <property type="entry name" value="Porins"/>
    <property type="match status" value="1"/>
</dbReference>
<dbReference type="InterPro" id="IPR036942">
    <property type="entry name" value="Beta-barrel_TonB_sf"/>
</dbReference>
<evidence type="ECO:0000256" key="5">
    <source>
        <dbReference type="ARBA" id="ARBA00022496"/>
    </source>
</evidence>
<protein>
    <submittedName>
        <fullName evidence="18">Iron complex outermembrane recepter protein</fullName>
    </submittedName>
</protein>
<dbReference type="Pfam" id="PF07660">
    <property type="entry name" value="STN"/>
    <property type="match status" value="1"/>
</dbReference>
<evidence type="ECO:0000259" key="17">
    <source>
        <dbReference type="SMART" id="SM00965"/>
    </source>
</evidence>
<dbReference type="InterPro" id="IPR012910">
    <property type="entry name" value="Plug_dom"/>
</dbReference>
<dbReference type="InterPro" id="IPR010917">
    <property type="entry name" value="TonB_rcpt_CS"/>
</dbReference>
<evidence type="ECO:0000256" key="1">
    <source>
        <dbReference type="ARBA" id="ARBA00004571"/>
    </source>
</evidence>
<dbReference type="NCBIfam" id="TIGR01783">
    <property type="entry name" value="TonB-siderophor"/>
    <property type="match status" value="1"/>
</dbReference>